<proteinExistence type="predicted"/>
<feature type="transmembrane region" description="Helical" evidence="6">
    <location>
        <begin position="175"/>
        <end position="199"/>
    </location>
</feature>
<sequence length="486" mass="52723">MKRSQQGDGDEGEAEQEAGDEGLRLRRDMGLWSAVSLTAGSMIGSGIFMAPQGVLVYMGSPGASLVVWAVCGLLATLGALCYAELGTLVPESGGEYTYILRTFGSLPAFLVIYMFVLVGRPATIAAISLSFAEYVLVPFYPGCSSLPQAMLKVVAATCILLLMLVNCWSSRMTTTLMNVCTTIQVLSLLVIVGGGAVVLGQGQGRTEALLSAFHNTSQQAGHISMAFYQCLWSFDGWNSLNQVTEELKNSNQNLVWALMITIPLVTGLYILANVSYLLVLAPSEILSTDAMAVSWGNQILGAWAWLVPLAVALSAFGSANGSFFSGSRVSYVAAREGHLPQLLSMVHVHRLTPTPALMFTTAMALILVISGNFNTIVNFLSFLGWLTYGITFSCLLYLRIKKNLPRPYKVPIIIPATMVLASVYLVLAPIVAHPQPEFLYVFLFLLSGFPVYFLFVYFRYQPKCLQVVTLHLQLLMEAAPTTKNAD</sequence>
<evidence type="ECO:0000256" key="3">
    <source>
        <dbReference type="ARBA" id="ARBA00022989"/>
    </source>
</evidence>
<dbReference type="PANTHER" id="PTHR11785">
    <property type="entry name" value="AMINO ACID TRANSPORTER"/>
    <property type="match status" value="1"/>
</dbReference>
<dbReference type="GeneID" id="110140020"/>
<evidence type="ECO:0000313" key="7">
    <source>
        <dbReference type="Proteomes" id="UP001652640"/>
    </source>
</evidence>
<dbReference type="OrthoDB" id="5982228at2759"/>
<feature type="transmembrane region" description="Helical" evidence="6">
    <location>
        <begin position="31"/>
        <end position="50"/>
    </location>
</feature>
<feature type="region of interest" description="Disordered" evidence="5">
    <location>
        <begin position="1"/>
        <end position="20"/>
    </location>
</feature>
<feature type="compositionally biased region" description="Acidic residues" evidence="5">
    <location>
        <begin position="8"/>
        <end position="20"/>
    </location>
</feature>
<dbReference type="Pfam" id="PF13520">
    <property type="entry name" value="AA_permease_2"/>
    <property type="match status" value="1"/>
</dbReference>
<dbReference type="InParanoid" id="A0A6J0XXB5"/>
<keyword evidence="4 6" id="KW-0472">Membrane</keyword>
<feature type="transmembrane region" description="Helical" evidence="6">
    <location>
        <begin position="254"/>
        <end position="279"/>
    </location>
</feature>
<dbReference type="RefSeq" id="XP_020753920.2">
    <property type="nucleotide sequence ID" value="XM_020898261.2"/>
</dbReference>
<dbReference type="KEGG" id="ovr:110140020"/>
<comment type="subcellular location">
    <subcellularLocation>
        <location evidence="1">Membrane</location>
        <topology evidence="1">Multi-pass membrane protein</topology>
    </subcellularLocation>
</comment>
<dbReference type="GO" id="GO:0016324">
    <property type="term" value="C:apical plasma membrane"/>
    <property type="evidence" value="ECO:0007669"/>
    <property type="project" value="UniProtKB-SubCell"/>
</dbReference>
<protein>
    <submittedName>
        <fullName evidence="8">B(0,+)-type amino acid transporter 1-like</fullName>
    </submittedName>
</protein>
<feature type="transmembrane region" description="Helical" evidence="6">
    <location>
        <begin position="62"/>
        <end position="86"/>
    </location>
</feature>
<organism evidence="7 8">
    <name type="scientific">Odocoileus virginianus</name>
    <name type="common">White-tailed deer</name>
    <dbReference type="NCBI Taxonomy" id="9874"/>
    <lineage>
        <taxon>Eukaryota</taxon>
        <taxon>Metazoa</taxon>
        <taxon>Chordata</taxon>
        <taxon>Craniata</taxon>
        <taxon>Vertebrata</taxon>
        <taxon>Euteleostomi</taxon>
        <taxon>Mammalia</taxon>
        <taxon>Eutheria</taxon>
        <taxon>Laurasiatheria</taxon>
        <taxon>Artiodactyla</taxon>
        <taxon>Ruminantia</taxon>
        <taxon>Pecora</taxon>
        <taxon>Cervidae</taxon>
        <taxon>Odocoileinae</taxon>
        <taxon>Odocoileus</taxon>
    </lineage>
</organism>
<keyword evidence="3 6" id="KW-1133">Transmembrane helix</keyword>
<feature type="transmembrane region" description="Helical" evidence="6">
    <location>
        <begin position="379"/>
        <end position="398"/>
    </location>
</feature>
<feature type="transmembrane region" description="Helical" evidence="6">
    <location>
        <begin position="410"/>
        <end position="432"/>
    </location>
</feature>
<reference evidence="8" key="2">
    <citation type="submission" date="2025-08" db="UniProtKB">
        <authorList>
            <consortium name="RefSeq"/>
        </authorList>
    </citation>
    <scope>IDENTIFICATION</scope>
    <source>
        <tissue evidence="8">Tongue muscle</tissue>
    </source>
</reference>
<dbReference type="PIRSF" id="PIRSF006060">
    <property type="entry name" value="AA_transporter"/>
    <property type="match status" value="1"/>
</dbReference>
<evidence type="ECO:0000256" key="6">
    <source>
        <dbReference type="SAM" id="Phobius"/>
    </source>
</evidence>
<dbReference type="GO" id="GO:0015179">
    <property type="term" value="F:L-amino acid transmembrane transporter activity"/>
    <property type="evidence" value="ECO:0007669"/>
    <property type="project" value="TreeGrafter"/>
</dbReference>
<evidence type="ECO:0000313" key="8">
    <source>
        <dbReference type="RefSeq" id="XP_020753920.2"/>
    </source>
</evidence>
<dbReference type="InterPro" id="IPR050598">
    <property type="entry name" value="AminoAcid_Transporter"/>
</dbReference>
<gene>
    <name evidence="8" type="primary">LOC110140020</name>
</gene>
<feature type="transmembrane region" description="Helical" evidence="6">
    <location>
        <begin position="149"/>
        <end position="169"/>
    </location>
</feature>
<feature type="transmembrane region" description="Helical" evidence="6">
    <location>
        <begin position="355"/>
        <end position="373"/>
    </location>
</feature>
<reference evidence="7" key="1">
    <citation type="journal article" date="2022" name="J. Hered.">
        <title>A De Novo Chromosome-Level Genome Assembly of the White-Tailed Deer, Odocoileus Virginianus.</title>
        <authorList>
            <person name="London E.W."/>
            <person name="Roca A.L."/>
            <person name="Novakofski J.E."/>
            <person name="Mateus-Pinilla N.E."/>
        </authorList>
    </citation>
    <scope>NUCLEOTIDE SEQUENCE [LARGE SCALE GENOMIC DNA]</scope>
</reference>
<evidence type="ECO:0000256" key="1">
    <source>
        <dbReference type="ARBA" id="ARBA00004141"/>
    </source>
</evidence>
<feature type="transmembrane region" description="Helical" evidence="6">
    <location>
        <begin position="438"/>
        <end position="458"/>
    </location>
</feature>
<name>A0A6J0XXB5_ODOVR</name>
<dbReference type="Proteomes" id="UP001652640">
    <property type="component" value="Chromosome 2"/>
</dbReference>
<evidence type="ECO:0000256" key="4">
    <source>
        <dbReference type="ARBA" id="ARBA00023136"/>
    </source>
</evidence>
<evidence type="ECO:0000256" key="2">
    <source>
        <dbReference type="ARBA" id="ARBA00022692"/>
    </source>
</evidence>
<feature type="transmembrane region" description="Helical" evidence="6">
    <location>
        <begin position="299"/>
        <end position="319"/>
    </location>
</feature>
<accession>A0A6J0XXB5</accession>
<dbReference type="InterPro" id="IPR002293">
    <property type="entry name" value="AA/rel_permease1"/>
</dbReference>
<keyword evidence="7" id="KW-1185">Reference proteome</keyword>
<dbReference type="Gene3D" id="1.20.1740.10">
    <property type="entry name" value="Amino acid/polyamine transporter I"/>
    <property type="match status" value="1"/>
</dbReference>
<dbReference type="PANTHER" id="PTHR11785:SF340">
    <property type="entry name" value="AROMATIC-PREFERRING AMINO ACID TRANSPORTER"/>
    <property type="match status" value="1"/>
</dbReference>
<evidence type="ECO:0000256" key="5">
    <source>
        <dbReference type="SAM" id="MobiDB-lite"/>
    </source>
</evidence>
<keyword evidence="2 6" id="KW-0812">Transmembrane</keyword>
<dbReference type="AlphaFoldDB" id="A0A6J0XXB5"/>